<feature type="binding site" evidence="6">
    <location>
        <position position="61"/>
    </location>
    <ligand>
        <name>Ni(2+)</name>
        <dbReference type="ChEBI" id="CHEBI:49786"/>
    </ligand>
</feature>
<evidence type="ECO:0000256" key="4">
    <source>
        <dbReference type="ARBA" id="ARBA00022723"/>
    </source>
</evidence>
<dbReference type="InterPro" id="IPR029014">
    <property type="entry name" value="NiFe-Hase_large"/>
</dbReference>
<evidence type="ECO:0000256" key="7">
    <source>
        <dbReference type="RuleBase" id="RU003896"/>
    </source>
</evidence>
<reference evidence="8 9" key="1">
    <citation type="journal article" date="2015" name="Int. J. Syst. Evol. Microbiol.">
        <title>Methanoculleus sediminis sp. nov., a methanogen from sediments near a submarine mud volcano.</title>
        <authorList>
            <person name="Chen S.C."/>
            <person name="Chen M.F."/>
            <person name="Lai M.C."/>
            <person name="Weng C.Y."/>
            <person name="Wu S.Y."/>
            <person name="Lin S."/>
            <person name="Yang T.F."/>
            <person name="Chen P.C."/>
        </authorList>
    </citation>
    <scope>NUCLEOTIDE SEQUENCE [LARGE SCALE GENOMIC DNA]</scope>
    <source>
        <strain evidence="8 9">S3Fa</strain>
    </source>
</reference>
<proteinExistence type="inferred from homology"/>
<feature type="binding site" evidence="6">
    <location>
        <position position="42"/>
    </location>
    <ligand>
        <name>Mg(2+)</name>
        <dbReference type="ChEBI" id="CHEBI:18420"/>
    </ligand>
</feature>
<keyword evidence="3 6" id="KW-0533">Nickel</keyword>
<evidence type="ECO:0000313" key="8">
    <source>
        <dbReference type="EMBL" id="KLK87588.1"/>
    </source>
</evidence>
<feature type="binding site" evidence="6">
    <location>
        <position position="437"/>
    </location>
    <ligand>
        <name>Fe cation</name>
        <dbReference type="ChEBI" id="CHEBI:24875"/>
    </ligand>
</feature>
<dbReference type="PATRIC" id="fig|1550566.3.peg.2133"/>
<comment type="similarity">
    <text evidence="2 7">Belongs to the [NiFe]/[NiFeSe] hydrogenase large subunit family.</text>
</comment>
<keyword evidence="5 7" id="KW-0560">Oxidoreductase</keyword>
<gene>
    <name evidence="8" type="ORF">SZ63_09800</name>
</gene>
<dbReference type="PROSITE" id="PS00507">
    <property type="entry name" value="NI_HGENASE_L_1"/>
    <property type="match status" value="1"/>
</dbReference>
<keyword evidence="6" id="KW-0460">Magnesium</keyword>
<dbReference type="RefSeq" id="WP_048184817.1">
    <property type="nucleotide sequence ID" value="NZ_JXOJ01000005.1"/>
</dbReference>
<keyword evidence="4 6" id="KW-0479">Metal-binding</keyword>
<dbReference type="PANTHER" id="PTHR43600:SF2">
    <property type="entry name" value="F420-NON-REDUCING HYDROGENASE VHU SUBUNIT A"/>
    <property type="match status" value="1"/>
</dbReference>
<feature type="binding site" evidence="6">
    <location>
        <position position="64"/>
    </location>
    <ligand>
        <name>Fe cation</name>
        <dbReference type="ChEBI" id="CHEBI:24875"/>
    </ligand>
</feature>
<sequence length="455" mass="49445">MKEITISPVTRIEGHAGVRIYLNDQGQVDSAHFQVVELRGFEKFLIGASIEEAPRITPRICGICPSAHHLAAAKATDKIFGVEPPATGKKLRELLSIGQFIHSHALHFFMLAAPDFILGHDAPAETRNVIGLARHSPDLAKKAIAVRKFGQRLTEAVGGKPIHPSNALPGGMSTPLTEGKRAELATMANEALGIAREGWDLARGLLDGVDKEFGAVTTGFLGMANNGVYSTYEGPAMMLGPDGGQLGSFSGQDYTNFIEEYSEDWSYLKFARFKGGNYYRVGPLARLNIVQKMGTEHADAALAEYRERFGTVTQATLAYNLARYIEFIASCERAVQLLSDPGITASDIRTPVGAVVNRRGVGIIEAPRGTLIHDYTVDENGIIERCNLIVATCQNNYGMDRGVEDMARRVVENGALTDGAANRIEMIIRAYDPCISCATHAIGRMPLKIECVRRT</sequence>
<feature type="binding site" evidence="6">
    <location>
        <position position="440"/>
    </location>
    <ligand>
        <name>Mg(2+)</name>
        <dbReference type="ChEBI" id="CHEBI:18420"/>
    </ligand>
</feature>
<dbReference type="GO" id="GO:0016151">
    <property type="term" value="F:nickel cation binding"/>
    <property type="evidence" value="ECO:0007669"/>
    <property type="project" value="InterPro"/>
</dbReference>
<dbReference type="Gene3D" id="1.10.645.10">
    <property type="entry name" value="Cytochrome-c3 Hydrogenase, chain B"/>
    <property type="match status" value="1"/>
</dbReference>
<evidence type="ECO:0000256" key="6">
    <source>
        <dbReference type="PIRSR" id="PIRSR601501-1"/>
    </source>
</evidence>
<evidence type="ECO:0000256" key="3">
    <source>
        <dbReference type="ARBA" id="ARBA00022596"/>
    </source>
</evidence>
<dbReference type="PROSITE" id="PS00508">
    <property type="entry name" value="NI_HGENASE_L_2"/>
    <property type="match status" value="1"/>
</dbReference>
<keyword evidence="6" id="KW-0408">Iron</keyword>
<dbReference type="OrthoDB" id="42371at2157"/>
<feature type="binding site" evidence="6">
    <location>
        <position position="388"/>
    </location>
    <ligand>
        <name>Mg(2+)</name>
        <dbReference type="ChEBI" id="CHEBI:18420"/>
    </ligand>
</feature>
<evidence type="ECO:0000256" key="5">
    <source>
        <dbReference type="ARBA" id="ARBA00023002"/>
    </source>
</evidence>
<name>A0A0H1QXC7_9EURY</name>
<comment type="caution">
    <text evidence="8">The sequence shown here is derived from an EMBL/GenBank/DDBJ whole genome shotgun (WGS) entry which is preliminary data.</text>
</comment>
<feature type="binding site" evidence="6">
    <location>
        <position position="64"/>
    </location>
    <ligand>
        <name>Ni(2+)</name>
        <dbReference type="ChEBI" id="CHEBI:49786"/>
    </ligand>
</feature>
<organism evidence="8 9">
    <name type="scientific">Methanoculleus sediminis</name>
    <dbReference type="NCBI Taxonomy" id="1550566"/>
    <lineage>
        <taxon>Archaea</taxon>
        <taxon>Methanobacteriati</taxon>
        <taxon>Methanobacteriota</taxon>
        <taxon>Stenosarchaea group</taxon>
        <taxon>Methanomicrobia</taxon>
        <taxon>Methanomicrobiales</taxon>
        <taxon>Methanomicrobiaceae</taxon>
        <taxon>Methanoculleus</taxon>
    </lineage>
</organism>
<accession>A0A0H1QXC7</accession>
<evidence type="ECO:0000313" key="9">
    <source>
        <dbReference type="Proteomes" id="UP000035301"/>
    </source>
</evidence>
<comment type="cofactor">
    <cofactor evidence="6">
        <name>Fe cation</name>
        <dbReference type="ChEBI" id="CHEBI:24875"/>
    </cofactor>
</comment>
<dbReference type="Pfam" id="PF00374">
    <property type="entry name" value="NiFeSe_Hases"/>
    <property type="match status" value="2"/>
</dbReference>
<dbReference type="InterPro" id="IPR001501">
    <property type="entry name" value="Ni-dep_hyd_lsu"/>
</dbReference>
<keyword evidence="9" id="KW-1185">Reference proteome</keyword>
<evidence type="ECO:0000256" key="2">
    <source>
        <dbReference type="ARBA" id="ARBA00009292"/>
    </source>
</evidence>
<dbReference type="STRING" id="1550566.SZ63_09800"/>
<dbReference type="SUPFAM" id="SSF56762">
    <property type="entry name" value="HydB/Nqo4-like"/>
    <property type="match status" value="1"/>
</dbReference>
<comment type="cofactor">
    <cofactor evidence="1 6">
        <name>Ni(2+)</name>
        <dbReference type="ChEBI" id="CHEBI:49786"/>
    </cofactor>
</comment>
<protein>
    <submittedName>
        <fullName evidence="8">F420-nonreducing hydrogenase</fullName>
    </submittedName>
</protein>
<dbReference type="Proteomes" id="UP000035301">
    <property type="component" value="Unassembled WGS sequence"/>
</dbReference>
<dbReference type="EMBL" id="JXOJ01000005">
    <property type="protein sequence ID" value="KLK87588.1"/>
    <property type="molecule type" value="Genomic_DNA"/>
</dbReference>
<evidence type="ECO:0000256" key="1">
    <source>
        <dbReference type="ARBA" id="ARBA00001967"/>
    </source>
</evidence>
<dbReference type="AlphaFoldDB" id="A0A0H1QXC7"/>
<dbReference type="PANTHER" id="PTHR43600">
    <property type="entry name" value="COENZYME F420 HYDROGENASE, SUBUNIT ALPHA"/>
    <property type="match status" value="1"/>
</dbReference>
<feature type="binding site" evidence="6">
    <location>
        <position position="434"/>
    </location>
    <ligand>
        <name>Ni(2+)</name>
        <dbReference type="ChEBI" id="CHEBI:49786"/>
    </ligand>
</feature>
<dbReference type="GO" id="GO:0008901">
    <property type="term" value="F:ferredoxin hydrogenase activity"/>
    <property type="evidence" value="ECO:0007669"/>
    <property type="project" value="InterPro"/>
</dbReference>
<dbReference type="InterPro" id="IPR018194">
    <property type="entry name" value="Ni-dep_hyd_lsu_Ni_BS"/>
</dbReference>